<accession>A0A8D8PSL5</accession>
<dbReference type="AlphaFoldDB" id="A0A8D8PSL5"/>
<name>A0A8D8PSL5_9HEMI</name>
<dbReference type="EMBL" id="HBUF01024796">
    <property type="protein sequence ID" value="CAG6612515.1"/>
    <property type="molecule type" value="Transcribed_RNA"/>
</dbReference>
<organism evidence="2">
    <name type="scientific">Cacopsylla melanoneura</name>
    <dbReference type="NCBI Taxonomy" id="428564"/>
    <lineage>
        <taxon>Eukaryota</taxon>
        <taxon>Metazoa</taxon>
        <taxon>Ecdysozoa</taxon>
        <taxon>Arthropoda</taxon>
        <taxon>Hexapoda</taxon>
        <taxon>Insecta</taxon>
        <taxon>Pterygota</taxon>
        <taxon>Neoptera</taxon>
        <taxon>Paraneoptera</taxon>
        <taxon>Hemiptera</taxon>
        <taxon>Sternorrhyncha</taxon>
        <taxon>Psylloidea</taxon>
        <taxon>Psyllidae</taxon>
        <taxon>Psyllinae</taxon>
        <taxon>Cacopsylla</taxon>
    </lineage>
</organism>
<evidence type="ECO:0000313" key="2">
    <source>
        <dbReference type="EMBL" id="CAG6612505.1"/>
    </source>
</evidence>
<feature type="region of interest" description="Disordered" evidence="1">
    <location>
        <begin position="1"/>
        <end position="51"/>
    </location>
</feature>
<sequence length="106" mass="11304">MFPVSVPVSSFTYSSSSNIRSSSNPPPNTSLPSTLLPRSSASPGVFSRLPRRRGNSTLLPLVCRSSLLRSAFLSVLTWLVGSETVFPRRGTCGRCVSGVSLVSNTE</sequence>
<dbReference type="EMBL" id="HBUF01024795">
    <property type="protein sequence ID" value="CAG6612510.1"/>
    <property type="molecule type" value="Transcribed_RNA"/>
</dbReference>
<dbReference type="EMBL" id="HBUF01024794">
    <property type="protein sequence ID" value="CAG6612505.1"/>
    <property type="molecule type" value="Transcribed_RNA"/>
</dbReference>
<protein>
    <submittedName>
        <fullName evidence="2">Uncharacterized protein</fullName>
    </submittedName>
</protein>
<feature type="compositionally biased region" description="Low complexity" evidence="1">
    <location>
        <begin position="1"/>
        <end position="23"/>
    </location>
</feature>
<proteinExistence type="predicted"/>
<reference evidence="2" key="1">
    <citation type="submission" date="2021-05" db="EMBL/GenBank/DDBJ databases">
        <authorList>
            <person name="Alioto T."/>
            <person name="Alioto T."/>
            <person name="Gomez Garrido J."/>
        </authorList>
    </citation>
    <scope>NUCLEOTIDE SEQUENCE</scope>
</reference>
<feature type="compositionally biased region" description="Low complexity" evidence="1">
    <location>
        <begin position="30"/>
        <end position="43"/>
    </location>
</feature>
<evidence type="ECO:0000256" key="1">
    <source>
        <dbReference type="SAM" id="MobiDB-lite"/>
    </source>
</evidence>
<dbReference type="EMBL" id="HBUF01024793">
    <property type="protein sequence ID" value="CAG6612500.1"/>
    <property type="molecule type" value="Transcribed_RNA"/>
</dbReference>
<dbReference type="EMBL" id="HBUF01024797">
    <property type="protein sequence ID" value="CAG6612520.1"/>
    <property type="molecule type" value="Transcribed_RNA"/>
</dbReference>